<evidence type="ECO:0000313" key="1">
    <source>
        <dbReference type="EMBL" id="MFD2704025.1"/>
    </source>
</evidence>
<keyword evidence="2" id="KW-1185">Reference proteome</keyword>
<name>A0ABW5SX45_9BACI</name>
<proteinExistence type="predicted"/>
<evidence type="ECO:0000313" key="2">
    <source>
        <dbReference type="Proteomes" id="UP001597520"/>
    </source>
</evidence>
<dbReference type="RefSeq" id="WP_380711321.1">
    <property type="nucleotide sequence ID" value="NZ_JBHUML010000002.1"/>
</dbReference>
<reference evidence="2" key="1">
    <citation type="journal article" date="2019" name="Int. J. Syst. Evol. Microbiol.">
        <title>The Global Catalogue of Microorganisms (GCM) 10K type strain sequencing project: providing services to taxonomists for standard genome sequencing and annotation.</title>
        <authorList>
            <consortium name="The Broad Institute Genomics Platform"/>
            <consortium name="The Broad Institute Genome Sequencing Center for Infectious Disease"/>
            <person name="Wu L."/>
            <person name="Ma J."/>
        </authorList>
    </citation>
    <scope>NUCLEOTIDE SEQUENCE [LARGE SCALE GENOMIC DNA]</scope>
    <source>
        <strain evidence="2">KCTC 33792</strain>
    </source>
</reference>
<protein>
    <submittedName>
        <fullName evidence="1">Uncharacterized protein</fullName>
    </submittedName>
</protein>
<dbReference type="Proteomes" id="UP001597520">
    <property type="component" value="Unassembled WGS sequence"/>
</dbReference>
<accession>A0ABW5SX45</accession>
<comment type="caution">
    <text evidence="1">The sequence shown here is derived from an EMBL/GenBank/DDBJ whole genome shotgun (WGS) entry which is preliminary data.</text>
</comment>
<organism evidence="1 2">
    <name type="scientific">Salibacterium lacus</name>
    <dbReference type="NCBI Taxonomy" id="1898109"/>
    <lineage>
        <taxon>Bacteria</taxon>
        <taxon>Bacillati</taxon>
        <taxon>Bacillota</taxon>
        <taxon>Bacilli</taxon>
        <taxon>Bacillales</taxon>
        <taxon>Bacillaceae</taxon>
    </lineage>
</organism>
<sequence>MSRVTTLFTDSTREPVNFYALTQRYGSVYLRSGTAFNGTSRRLIAAS</sequence>
<gene>
    <name evidence="1" type="ORF">ACFSUB_00985</name>
</gene>
<dbReference type="EMBL" id="JBHUML010000002">
    <property type="protein sequence ID" value="MFD2704025.1"/>
    <property type="molecule type" value="Genomic_DNA"/>
</dbReference>